<proteinExistence type="predicted"/>
<evidence type="ECO:0008006" key="3">
    <source>
        <dbReference type="Google" id="ProtNLM"/>
    </source>
</evidence>
<evidence type="ECO:0000313" key="2">
    <source>
        <dbReference type="Proteomes" id="UP001162060"/>
    </source>
</evidence>
<reference evidence="1" key="1">
    <citation type="submission" date="2024-01" db="EMBL/GenBank/DDBJ databases">
        <authorList>
            <person name="Webb A."/>
        </authorList>
    </citation>
    <scope>NUCLEOTIDE SEQUENCE</scope>
    <source>
        <strain evidence="1">Pm1</strain>
    </source>
</reference>
<dbReference type="AlphaFoldDB" id="A0AAV1TU53"/>
<dbReference type="EMBL" id="CAKLBY020000086">
    <property type="protein sequence ID" value="CAK7925313.1"/>
    <property type="molecule type" value="Genomic_DNA"/>
</dbReference>
<comment type="caution">
    <text evidence="1">The sequence shown here is derived from an EMBL/GenBank/DDBJ whole genome shotgun (WGS) entry which is preliminary data.</text>
</comment>
<sequence length="80" mass="9053">MNSTTFDKVDKLDGSNYQLWSFKMMMYLRSRGLWGQVDGSSPPDRALMKQAHAAIVLSLTDSQVLHVITTETAMDAWNML</sequence>
<evidence type="ECO:0000313" key="1">
    <source>
        <dbReference type="EMBL" id="CAK7925313.1"/>
    </source>
</evidence>
<gene>
    <name evidence="1" type="ORF">PM001_LOCUS10463</name>
</gene>
<dbReference type="Proteomes" id="UP001162060">
    <property type="component" value="Unassembled WGS sequence"/>
</dbReference>
<accession>A0AAV1TU53</accession>
<organism evidence="1 2">
    <name type="scientific">Peronospora matthiolae</name>
    <dbReference type="NCBI Taxonomy" id="2874970"/>
    <lineage>
        <taxon>Eukaryota</taxon>
        <taxon>Sar</taxon>
        <taxon>Stramenopiles</taxon>
        <taxon>Oomycota</taxon>
        <taxon>Peronosporomycetes</taxon>
        <taxon>Peronosporales</taxon>
        <taxon>Peronosporaceae</taxon>
        <taxon>Peronospora</taxon>
    </lineage>
</organism>
<protein>
    <recommendedName>
        <fullName evidence="3">DUF4219 domain-containing protein</fullName>
    </recommendedName>
</protein>
<dbReference type="Pfam" id="PF14223">
    <property type="entry name" value="Retrotran_gag_2"/>
    <property type="match status" value="1"/>
</dbReference>
<name>A0AAV1TU53_9STRA</name>